<gene>
    <name evidence="6" type="ORF">MANES_11G105200v8</name>
</gene>
<keyword evidence="2 5" id="KW-0732">Signal</keyword>
<dbReference type="Proteomes" id="UP000091857">
    <property type="component" value="Chromosome 11"/>
</dbReference>
<dbReference type="SUPFAM" id="SSF52266">
    <property type="entry name" value="SGNH hydrolase"/>
    <property type="match status" value="1"/>
</dbReference>
<sequence length="368" mass="40631">MFSSKLVLVYSLFFLVLPLGSIAHILKACKFEAIYQLGDSLSDTGNVIIENPSSAYARLPYGQNFYKKATGRCSNGLLMIDYIALSAGLPLLDAYLNPKASTSHGVNFAVAGSTALPVEFLAEKYSLVPPVTNSSLTVQLGWMLSHFNTTCYSRQDCSKKLEKSLFLVGEIGGNDYIYSLLEGKTIDEVKSVRSDVVKAIKDAILRVIDYGATRIVVPGNLPMGCLPAFLTEFDTNDSNAYDEFHCLKEVNSLSMNFNGHLQKAIEKIEKEHPNVTIIYGDFYNAYKWILQNAQLLGFSPNSLQKACCGSGGNYNYNVLRRCGASGVPVCPNPQQHISWDGIHLTQEAYRHLATWIICDIFQKLQCGV</sequence>
<protein>
    <recommendedName>
        <fullName evidence="8">Acetylajmalan esterase-like</fullName>
    </recommendedName>
</protein>
<dbReference type="Pfam" id="PF00657">
    <property type="entry name" value="Lipase_GDSL"/>
    <property type="match status" value="1"/>
</dbReference>
<evidence type="ECO:0000313" key="7">
    <source>
        <dbReference type="Proteomes" id="UP000091857"/>
    </source>
</evidence>
<reference evidence="7" key="1">
    <citation type="journal article" date="2016" name="Nat. Biotechnol.">
        <title>Sequencing wild and cultivated cassava and related species reveals extensive interspecific hybridization and genetic diversity.</title>
        <authorList>
            <person name="Bredeson J.V."/>
            <person name="Lyons J.B."/>
            <person name="Prochnik S.E."/>
            <person name="Wu G.A."/>
            <person name="Ha C.M."/>
            <person name="Edsinger-Gonzales E."/>
            <person name="Grimwood J."/>
            <person name="Schmutz J."/>
            <person name="Rabbi I.Y."/>
            <person name="Egesi C."/>
            <person name="Nauluvula P."/>
            <person name="Lebot V."/>
            <person name="Ndunguru J."/>
            <person name="Mkamilo G."/>
            <person name="Bart R.S."/>
            <person name="Setter T.L."/>
            <person name="Gleadow R.M."/>
            <person name="Kulakow P."/>
            <person name="Ferguson M.E."/>
            <person name="Rounsley S."/>
            <person name="Rokhsar D.S."/>
        </authorList>
    </citation>
    <scope>NUCLEOTIDE SEQUENCE [LARGE SCALE GENOMIC DNA]</scope>
    <source>
        <strain evidence="7">cv. AM560-2</strain>
    </source>
</reference>
<evidence type="ECO:0000256" key="3">
    <source>
        <dbReference type="ARBA" id="ARBA00022801"/>
    </source>
</evidence>
<dbReference type="InterPro" id="IPR036514">
    <property type="entry name" value="SGNH_hydro_sf"/>
</dbReference>
<dbReference type="InterPro" id="IPR035669">
    <property type="entry name" value="SGNH_plant_lipase-like"/>
</dbReference>
<feature type="chain" id="PRO_5013197635" description="Acetylajmalan esterase-like" evidence="5">
    <location>
        <begin position="24"/>
        <end position="368"/>
    </location>
</feature>
<evidence type="ECO:0000256" key="5">
    <source>
        <dbReference type="SAM" id="SignalP"/>
    </source>
</evidence>
<dbReference type="Gramene" id="Manes.11G105200.1.v8.1">
    <property type="protein sequence ID" value="Manes.11G105200.1.v8.1.CDS"/>
    <property type="gene ID" value="Manes.11G105200.v8.1"/>
</dbReference>
<dbReference type="PANTHER" id="PTHR22835:SF654">
    <property type="entry name" value="ACETYLAJMALAN ESTERASE-LIKE"/>
    <property type="match status" value="1"/>
</dbReference>
<evidence type="ECO:0000256" key="1">
    <source>
        <dbReference type="ARBA" id="ARBA00008668"/>
    </source>
</evidence>
<comment type="similarity">
    <text evidence="1">Belongs to the 'GDSL' lipolytic enzyme family.</text>
</comment>
<dbReference type="EMBL" id="CM004397">
    <property type="protein sequence ID" value="OAY37482.1"/>
    <property type="molecule type" value="Genomic_DNA"/>
</dbReference>
<keyword evidence="3" id="KW-0378">Hydrolase</keyword>
<name>A0A2C9V0A5_MANES</name>
<keyword evidence="7" id="KW-1185">Reference proteome</keyword>
<evidence type="ECO:0000256" key="4">
    <source>
        <dbReference type="ARBA" id="ARBA00023180"/>
    </source>
</evidence>
<keyword evidence="4" id="KW-0325">Glycoprotein</keyword>
<dbReference type="PANTHER" id="PTHR22835">
    <property type="entry name" value="ZINC FINGER FYVE DOMAIN CONTAINING PROTEIN"/>
    <property type="match status" value="1"/>
</dbReference>
<dbReference type="OMA" id="PSTHFNW"/>
<evidence type="ECO:0000313" key="6">
    <source>
        <dbReference type="EMBL" id="OAY37482.1"/>
    </source>
</evidence>
<comment type="caution">
    <text evidence="6">The sequence shown here is derived from an EMBL/GenBank/DDBJ whole genome shotgun (WGS) entry which is preliminary data.</text>
</comment>
<accession>A0A2C9V0A5</accession>
<evidence type="ECO:0008006" key="8">
    <source>
        <dbReference type="Google" id="ProtNLM"/>
    </source>
</evidence>
<dbReference type="InterPro" id="IPR001087">
    <property type="entry name" value="GDSL"/>
</dbReference>
<dbReference type="CDD" id="cd01837">
    <property type="entry name" value="SGNH_plant_lipase_like"/>
    <property type="match status" value="1"/>
</dbReference>
<evidence type="ECO:0000256" key="2">
    <source>
        <dbReference type="ARBA" id="ARBA00022729"/>
    </source>
</evidence>
<dbReference type="AlphaFoldDB" id="A0A2C9V0A5"/>
<dbReference type="GO" id="GO:0016788">
    <property type="term" value="F:hydrolase activity, acting on ester bonds"/>
    <property type="evidence" value="ECO:0007669"/>
    <property type="project" value="InterPro"/>
</dbReference>
<proteinExistence type="inferred from homology"/>
<organism evidence="6 7">
    <name type="scientific">Manihot esculenta</name>
    <name type="common">Cassava</name>
    <name type="synonym">Jatropha manihot</name>
    <dbReference type="NCBI Taxonomy" id="3983"/>
    <lineage>
        <taxon>Eukaryota</taxon>
        <taxon>Viridiplantae</taxon>
        <taxon>Streptophyta</taxon>
        <taxon>Embryophyta</taxon>
        <taxon>Tracheophyta</taxon>
        <taxon>Spermatophyta</taxon>
        <taxon>Magnoliopsida</taxon>
        <taxon>eudicotyledons</taxon>
        <taxon>Gunneridae</taxon>
        <taxon>Pentapetalae</taxon>
        <taxon>rosids</taxon>
        <taxon>fabids</taxon>
        <taxon>Malpighiales</taxon>
        <taxon>Euphorbiaceae</taxon>
        <taxon>Crotonoideae</taxon>
        <taxon>Manihoteae</taxon>
        <taxon>Manihot</taxon>
    </lineage>
</organism>
<dbReference type="OrthoDB" id="1600564at2759"/>
<dbReference type="Gene3D" id="3.40.50.1110">
    <property type="entry name" value="SGNH hydrolase"/>
    <property type="match status" value="1"/>
</dbReference>
<feature type="signal peptide" evidence="5">
    <location>
        <begin position="1"/>
        <end position="23"/>
    </location>
</feature>